<protein>
    <submittedName>
        <fullName evidence="4">Fe-S cluster assembly protein SufD</fullName>
    </submittedName>
</protein>
<organism evidence="4 5">
    <name type="scientific">Lactobacillus corticis</name>
    <dbReference type="NCBI Taxonomy" id="2201249"/>
    <lineage>
        <taxon>Bacteria</taxon>
        <taxon>Bacillati</taxon>
        <taxon>Bacillota</taxon>
        <taxon>Bacilli</taxon>
        <taxon>Lactobacillales</taxon>
        <taxon>Lactobacillaceae</taxon>
        <taxon>Lactobacillus</taxon>
    </lineage>
</organism>
<comment type="caution">
    <text evidence="4">The sequence shown here is derived from an EMBL/GenBank/DDBJ whole genome shotgun (WGS) entry which is preliminary data.</text>
</comment>
<dbReference type="GO" id="GO:0016226">
    <property type="term" value="P:iron-sulfur cluster assembly"/>
    <property type="evidence" value="ECO:0007669"/>
    <property type="project" value="InterPro"/>
</dbReference>
<dbReference type="InterPro" id="IPR055346">
    <property type="entry name" value="Fe-S_cluster_assembly_SufBD"/>
</dbReference>
<accession>A0A916QI69</accession>
<proteinExistence type="inferred from homology"/>
<dbReference type="InterPro" id="IPR011542">
    <property type="entry name" value="SUF_FeS_clus_asmbl_SufD"/>
</dbReference>
<dbReference type="RefSeq" id="WP_212780428.1">
    <property type="nucleotide sequence ID" value="NZ_BMAY01000003.1"/>
</dbReference>
<dbReference type="AlphaFoldDB" id="A0A916QI69"/>
<evidence type="ECO:0000256" key="1">
    <source>
        <dbReference type="ARBA" id="ARBA00043967"/>
    </source>
</evidence>
<evidence type="ECO:0000259" key="3">
    <source>
        <dbReference type="Pfam" id="PF19295"/>
    </source>
</evidence>
<dbReference type="EMBL" id="BMAY01000003">
    <property type="protein sequence ID" value="GFZ26738.1"/>
    <property type="molecule type" value="Genomic_DNA"/>
</dbReference>
<reference evidence="4" key="1">
    <citation type="submission" date="2020-08" db="EMBL/GenBank/DDBJ databases">
        <title>Taxonomic study for Lactobacillus species isolated from hardwood bark.</title>
        <authorList>
            <person name="Tohno M."/>
            <person name="Tanizawa Y."/>
        </authorList>
    </citation>
    <scope>NUCLEOTIDE SEQUENCE</scope>
    <source>
        <strain evidence="4">B40</strain>
    </source>
</reference>
<dbReference type="InterPro" id="IPR045595">
    <property type="entry name" value="SufBD_N"/>
</dbReference>
<dbReference type="Pfam" id="PF01458">
    <property type="entry name" value="SUFBD_core"/>
    <property type="match status" value="1"/>
</dbReference>
<dbReference type="Proteomes" id="UP000677218">
    <property type="component" value="Unassembled WGS sequence"/>
</dbReference>
<dbReference type="InterPro" id="IPR000825">
    <property type="entry name" value="SUF_FeS_clus_asmbl_SufBD_core"/>
</dbReference>
<feature type="domain" description="SUF system FeS cluster assembly SufBD core" evidence="2">
    <location>
        <begin position="157"/>
        <end position="383"/>
    </location>
</feature>
<sequence length="419" mass="46423">MVNTEVDFWEKRRQAALAAYETGKLPYIQRFHYQDWTLFDETQPLASDSGLLDQALLKTDPQQIKIVQFGKSTILIQVPEKLLQAGLIVCDLKTALKEHPDLIEKYYMTQVIKPDENKLLSYHAAFCEAGLVIYVPAKMELAEPIEVELVGDATRKQPWLHHLLLIAGANSSLKFVQHLSTIGEQPQIANLVAEVVAGPNSHIEFSSLDEVGKNTTLYFNRRANLDADSHLEWNCAFMNDADSIGDVCSELVGQGSYGYSKAIAVTAGDEQMAVNNLVINRGRHTTGLINQRGVLLDNSKLIFNGIGQIVHGASGSKADQKNRVLMMSDNAHGDANPLLLIDENDVVAAHAASVGPVDPVQMNYLMSRGIPYPKAERMVIHGFLDAVLSGMPKGMVRDRMLTILERKLIHGQRQRFSEV</sequence>
<comment type="similarity">
    <text evidence="1">Belongs to the iron-sulfur cluster assembly SufBD family.</text>
</comment>
<dbReference type="InterPro" id="IPR037284">
    <property type="entry name" value="SUF_FeS_clus_asmbl_SufBD_sf"/>
</dbReference>
<keyword evidence="5" id="KW-1185">Reference proteome</keyword>
<name>A0A916QI69_9LACO</name>
<dbReference type="SUPFAM" id="SSF101960">
    <property type="entry name" value="Stabilizer of iron transporter SufD"/>
    <property type="match status" value="1"/>
</dbReference>
<dbReference type="PANTHER" id="PTHR30508:SF1">
    <property type="entry name" value="UPF0051 PROTEIN ABCI8, CHLOROPLASTIC-RELATED"/>
    <property type="match status" value="1"/>
</dbReference>
<dbReference type="NCBIfam" id="TIGR01981">
    <property type="entry name" value="sufD"/>
    <property type="match status" value="1"/>
</dbReference>
<gene>
    <name evidence="4" type="primary">sufD</name>
    <name evidence="4" type="ORF">LCB40_06180</name>
</gene>
<evidence type="ECO:0000313" key="4">
    <source>
        <dbReference type="EMBL" id="GFZ26738.1"/>
    </source>
</evidence>
<dbReference type="PANTHER" id="PTHR30508">
    <property type="entry name" value="FES CLUSTER ASSEMBLY PROTEIN SUF"/>
    <property type="match status" value="1"/>
</dbReference>
<dbReference type="Pfam" id="PF19295">
    <property type="entry name" value="SufBD_N"/>
    <property type="match status" value="1"/>
</dbReference>
<evidence type="ECO:0000259" key="2">
    <source>
        <dbReference type="Pfam" id="PF01458"/>
    </source>
</evidence>
<evidence type="ECO:0000313" key="5">
    <source>
        <dbReference type="Proteomes" id="UP000677218"/>
    </source>
</evidence>
<feature type="domain" description="SUF system FeS cluster assembly SufBD N-terminal" evidence="3">
    <location>
        <begin position="79"/>
        <end position="147"/>
    </location>
</feature>